<comment type="caution">
    <text evidence="7">The sequence shown here is derived from an EMBL/GenBank/DDBJ whole genome shotgun (WGS) entry which is preliminary data.</text>
</comment>
<organism evidence="7 8">
    <name type="scientific">Alteromonas aestuariivivens</name>
    <dbReference type="NCBI Taxonomy" id="1938339"/>
    <lineage>
        <taxon>Bacteria</taxon>
        <taxon>Pseudomonadati</taxon>
        <taxon>Pseudomonadota</taxon>
        <taxon>Gammaproteobacteria</taxon>
        <taxon>Alteromonadales</taxon>
        <taxon>Alteromonadaceae</taxon>
        <taxon>Alteromonas/Salinimonas group</taxon>
        <taxon>Alteromonas</taxon>
    </lineage>
</organism>
<dbReference type="InterPro" id="IPR020889">
    <property type="entry name" value="LipoPS_assembly_LptD"/>
</dbReference>
<dbReference type="Proteomes" id="UP000256561">
    <property type="component" value="Unassembled WGS sequence"/>
</dbReference>
<dbReference type="RefSeq" id="WP_115592038.1">
    <property type="nucleotide sequence ID" value="NZ_QRHA01000002.1"/>
</dbReference>
<dbReference type="HAMAP" id="MF_01411">
    <property type="entry name" value="LPS_assembly_LptD"/>
    <property type="match status" value="1"/>
</dbReference>
<keyword evidence="3 4" id="KW-0998">Cell outer membrane</keyword>
<dbReference type="GO" id="GO:1990351">
    <property type="term" value="C:transporter complex"/>
    <property type="evidence" value="ECO:0007669"/>
    <property type="project" value="TreeGrafter"/>
</dbReference>
<proteinExistence type="inferred from homology"/>
<dbReference type="AlphaFoldDB" id="A0A3D8MCW3"/>
<gene>
    <name evidence="4" type="primary">lptD</name>
    <name evidence="7" type="ORF">DXV75_03695</name>
</gene>
<accession>A0A3D8MCW3</accession>
<comment type="subcellular location">
    <subcellularLocation>
        <location evidence="4">Cell outer membrane</location>
    </subcellularLocation>
</comment>
<keyword evidence="8" id="KW-1185">Reference proteome</keyword>
<evidence type="ECO:0000259" key="6">
    <source>
        <dbReference type="Pfam" id="PF04453"/>
    </source>
</evidence>
<dbReference type="Pfam" id="PF03968">
    <property type="entry name" value="LptD_N"/>
    <property type="match status" value="1"/>
</dbReference>
<evidence type="ECO:0000256" key="4">
    <source>
        <dbReference type="HAMAP-Rule" id="MF_01411"/>
    </source>
</evidence>
<dbReference type="Pfam" id="PF04453">
    <property type="entry name" value="LptD"/>
    <property type="match status" value="1"/>
</dbReference>
<dbReference type="InterPro" id="IPR005653">
    <property type="entry name" value="OstA-like_N"/>
</dbReference>
<comment type="subunit">
    <text evidence="4">Component of the lipopolysaccharide transport and assembly complex. Interacts with LptE and LptA.</text>
</comment>
<dbReference type="GO" id="GO:0009279">
    <property type="term" value="C:cell outer membrane"/>
    <property type="evidence" value="ECO:0007669"/>
    <property type="project" value="UniProtKB-SubCell"/>
</dbReference>
<sequence length="778" mass="88432">MKTTRANRLVNHTEPSGVYGAGSLWRSVGKSPVVLAAAAGVVIALTHLSSWAQQERSEPDGGIQLCESAPITFSSESLMPEGHIKVQAERTEIINKQLALFSGNVDITSSQAIIHAQNAQIDQLGGQLQAEGNVTYQDPQMQVKSDRISLESADQRLQMVNTDYQLMGFNGHGAAEEILLDAESGLSLSDVSFTTCPLGGEDWKIQASEISIRKGTYWGQARNTRFYLGGVPVFYLPYFAFPVSNQRQTGLLFPEITSSSSTGLDYTQPFYWNIAPNYDMTLSPRLMTNRGIQLKTEFRYLSESGSSQINLEYLPNDQDLNANVDRYFYRVYHRGQINQNWLFGVDVNGISDDNYIVDLGSDFYNRADTHLYRTAGIHYFSDDLTFSFRARDFDTIGDHPGTYRALPEAQLSYVSDLGSWVELKLDSELAYFDTATAQKPTALRWHFAPTLVIPYRKPWGELSAEASLLNTYYRQDNIEGTELEEEVNRTLGQARLFGALYFERAQNWFGRDSTWTMEPKIQYLYTSYEDQSNIGLYDSTPLRTDVEGLFRGREFTGLDRISDNNQLTFGLTTRMIDDANREQFVLSLGQIFYLDDNRVTATREGEQSNRSALAAELDWRVSHRWYAHSDVQITTDTDKVERSSLSLEYRLEAQKLVQLTHRYVRNLSGETIDQVGLSASWPISENWLWVGRTYRDRERNRSIENYVGLQYESCCWAIRVVAQRHLSNRYDTGGDQSTNEFDTGISLQFIFKGMGSRSSNRAMLEDGMFGYRQPYSLN</sequence>
<feature type="domain" description="Organic solvent tolerance-like N-terminal" evidence="5">
    <location>
        <begin position="86"/>
        <end position="213"/>
    </location>
</feature>
<feature type="domain" description="LptD C-terminal" evidence="6">
    <location>
        <begin position="325"/>
        <end position="687"/>
    </location>
</feature>
<evidence type="ECO:0000313" key="7">
    <source>
        <dbReference type="EMBL" id="RDV28080.1"/>
    </source>
</evidence>
<evidence type="ECO:0000256" key="1">
    <source>
        <dbReference type="ARBA" id="ARBA00022729"/>
    </source>
</evidence>
<name>A0A3D8MCW3_9ALTE</name>
<comment type="function">
    <text evidence="4">Together with LptE, is involved in the assembly of lipopolysaccharide (LPS) at the surface of the outer membrane.</text>
</comment>
<dbReference type="PANTHER" id="PTHR30189">
    <property type="entry name" value="LPS-ASSEMBLY PROTEIN"/>
    <property type="match status" value="1"/>
</dbReference>
<comment type="caution">
    <text evidence="4">Lacks conserved residue(s) required for the propagation of feature annotation.</text>
</comment>
<dbReference type="InterPro" id="IPR050218">
    <property type="entry name" value="LptD"/>
</dbReference>
<comment type="similarity">
    <text evidence="4">Belongs to the LptD family.</text>
</comment>
<dbReference type="EMBL" id="QRHA01000002">
    <property type="protein sequence ID" value="RDV28080.1"/>
    <property type="molecule type" value="Genomic_DNA"/>
</dbReference>
<keyword evidence="2 4" id="KW-0472">Membrane</keyword>
<dbReference type="InterPro" id="IPR007543">
    <property type="entry name" value="LptD_C"/>
</dbReference>
<dbReference type="PANTHER" id="PTHR30189:SF1">
    <property type="entry name" value="LPS-ASSEMBLY PROTEIN LPTD"/>
    <property type="match status" value="1"/>
</dbReference>
<dbReference type="GO" id="GO:0015920">
    <property type="term" value="P:lipopolysaccharide transport"/>
    <property type="evidence" value="ECO:0007669"/>
    <property type="project" value="InterPro"/>
</dbReference>
<keyword evidence="1 4" id="KW-0732">Signal</keyword>
<dbReference type="OrthoDB" id="9760225at2"/>
<evidence type="ECO:0000256" key="2">
    <source>
        <dbReference type="ARBA" id="ARBA00023136"/>
    </source>
</evidence>
<evidence type="ECO:0000313" key="8">
    <source>
        <dbReference type="Proteomes" id="UP000256561"/>
    </source>
</evidence>
<reference evidence="8" key="1">
    <citation type="submission" date="2018-08" db="EMBL/GenBank/DDBJ databases">
        <authorList>
            <person name="Zhang J."/>
            <person name="Du Z.-J."/>
        </authorList>
    </citation>
    <scope>NUCLEOTIDE SEQUENCE [LARGE SCALE GENOMIC DNA]</scope>
    <source>
        <strain evidence="8">KCTC 52655</strain>
    </source>
</reference>
<evidence type="ECO:0000259" key="5">
    <source>
        <dbReference type="Pfam" id="PF03968"/>
    </source>
</evidence>
<dbReference type="GO" id="GO:0043165">
    <property type="term" value="P:Gram-negative-bacterium-type cell outer membrane assembly"/>
    <property type="evidence" value="ECO:0007669"/>
    <property type="project" value="UniProtKB-UniRule"/>
</dbReference>
<protein>
    <recommendedName>
        <fullName evidence="4">LPS-assembly protein LptD</fullName>
    </recommendedName>
</protein>
<evidence type="ECO:0000256" key="3">
    <source>
        <dbReference type="ARBA" id="ARBA00023237"/>
    </source>
</evidence>